<dbReference type="GO" id="GO:0006508">
    <property type="term" value="P:proteolysis"/>
    <property type="evidence" value="ECO:0007669"/>
    <property type="project" value="InterPro"/>
</dbReference>
<reference evidence="2" key="1">
    <citation type="journal article" date="2021" name="Genome Biol. Evol.">
        <title>A High-Quality Reference Genome for a Parasitic Bivalve with Doubly Uniparental Inheritance (Bivalvia: Unionida).</title>
        <authorList>
            <person name="Smith C.H."/>
        </authorList>
    </citation>
    <scope>NUCLEOTIDE SEQUENCE</scope>
    <source>
        <strain evidence="2">CHS0354</strain>
    </source>
</reference>
<organism evidence="2 3">
    <name type="scientific">Potamilus streckersoni</name>
    <dbReference type="NCBI Taxonomy" id="2493646"/>
    <lineage>
        <taxon>Eukaryota</taxon>
        <taxon>Metazoa</taxon>
        <taxon>Spiralia</taxon>
        <taxon>Lophotrochozoa</taxon>
        <taxon>Mollusca</taxon>
        <taxon>Bivalvia</taxon>
        <taxon>Autobranchia</taxon>
        <taxon>Heteroconchia</taxon>
        <taxon>Palaeoheterodonta</taxon>
        <taxon>Unionida</taxon>
        <taxon>Unionoidea</taxon>
        <taxon>Unionidae</taxon>
        <taxon>Ambleminae</taxon>
        <taxon>Lampsilini</taxon>
        <taxon>Potamilus</taxon>
    </lineage>
</organism>
<dbReference type="GO" id="GO:0004252">
    <property type="term" value="F:serine-type endopeptidase activity"/>
    <property type="evidence" value="ECO:0007669"/>
    <property type="project" value="InterPro"/>
</dbReference>
<dbReference type="AlphaFoldDB" id="A0AAE0SIK9"/>
<reference evidence="2" key="3">
    <citation type="submission" date="2023-05" db="EMBL/GenBank/DDBJ databases">
        <authorList>
            <person name="Smith C.H."/>
        </authorList>
    </citation>
    <scope>NUCLEOTIDE SEQUENCE</scope>
    <source>
        <strain evidence="2">CHS0354</strain>
        <tissue evidence="2">Mantle</tissue>
    </source>
</reference>
<comment type="caution">
    <text evidence="2">The sequence shown here is derived from an EMBL/GenBank/DDBJ whole genome shotgun (WGS) entry which is preliminary data.</text>
</comment>
<name>A0AAE0SIK9_9BIVA</name>
<dbReference type="PANTHER" id="PTHR24260:SF136">
    <property type="entry name" value="GH08193P-RELATED"/>
    <property type="match status" value="1"/>
</dbReference>
<dbReference type="EMBL" id="JAEAOA010000547">
    <property type="protein sequence ID" value="KAK3592610.1"/>
    <property type="molecule type" value="Genomic_DNA"/>
</dbReference>
<feature type="domain" description="Peptidase S1" evidence="1">
    <location>
        <begin position="16"/>
        <end position="65"/>
    </location>
</feature>
<dbReference type="SUPFAM" id="SSF50494">
    <property type="entry name" value="Trypsin-like serine proteases"/>
    <property type="match status" value="1"/>
</dbReference>
<evidence type="ECO:0000313" key="3">
    <source>
        <dbReference type="Proteomes" id="UP001195483"/>
    </source>
</evidence>
<dbReference type="Proteomes" id="UP001195483">
    <property type="component" value="Unassembled WGS sequence"/>
</dbReference>
<dbReference type="Gene3D" id="2.40.10.10">
    <property type="entry name" value="Trypsin-like serine proteases"/>
    <property type="match status" value="1"/>
</dbReference>
<gene>
    <name evidence="2" type="ORF">CHS0354_008145</name>
</gene>
<dbReference type="InterPro" id="IPR043504">
    <property type="entry name" value="Peptidase_S1_PA_chymotrypsin"/>
</dbReference>
<dbReference type="InterPro" id="IPR009003">
    <property type="entry name" value="Peptidase_S1_PA"/>
</dbReference>
<accession>A0AAE0SIK9</accession>
<protein>
    <recommendedName>
        <fullName evidence="1">Peptidase S1 domain-containing protein</fullName>
    </recommendedName>
</protein>
<evidence type="ECO:0000313" key="2">
    <source>
        <dbReference type="EMBL" id="KAK3592610.1"/>
    </source>
</evidence>
<dbReference type="PANTHER" id="PTHR24260">
    <property type="match status" value="1"/>
</dbReference>
<dbReference type="InterPro" id="IPR001254">
    <property type="entry name" value="Trypsin_dom"/>
</dbReference>
<evidence type="ECO:0000259" key="1">
    <source>
        <dbReference type="Pfam" id="PF00089"/>
    </source>
</evidence>
<reference evidence="2" key="2">
    <citation type="journal article" date="2021" name="Genome Biol. Evol.">
        <title>Developing a high-quality reference genome for a parasitic bivalve with doubly uniparental inheritance (Bivalvia: Unionida).</title>
        <authorList>
            <person name="Smith C.H."/>
        </authorList>
    </citation>
    <scope>NUCLEOTIDE SEQUENCE</scope>
    <source>
        <strain evidence="2">CHS0354</strain>
        <tissue evidence="2">Mantle</tissue>
    </source>
</reference>
<keyword evidence="3" id="KW-1185">Reference proteome</keyword>
<dbReference type="Pfam" id="PF00089">
    <property type="entry name" value="Trypsin"/>
    <property type="match status" value="1"/>
</dbReference>
<proteinExistence type="predicted"/>
<dbReference type="InterPro" id="IPR051333">
    <property type="entry name" value="CLIP_Serine_Protease"/>
</dbReference>
<sequence>MGLLLHRLMFTSVEYYQGDSGGPLVCRNKHGRFQLLGITSFVSHGGCTMEAPAGYQLVHPYLDWIRYVTGLSFTDPESND</sequence>